<organism evidence="3 4">
    <name type="scientific">Pandoraea fibrosis</name>
    <dbReference type="NCBI Taxonomy" id="1891094"/>
    <lineage>
        <taxon>Bacteria</taxon>
        <taxon>Pseudomonadati</taxon>
        <taxon>Pseudomonadota</taxon>
        <taxon>Betaproteobacteria</taxon>
        <taxon>Burkholderiales</taxon>
        <taxon>Burkholderiaceae</taxon>
        <taxon>Pandoraea</taxon>
    </lineage>
</organism>
<name>A0ABX6HTF6_9BURK</name>
<evidence type="ECO:0000313" key="3">
    <source>
        <dbReference type="EMBL" id="QHF13545.1"/>
    </source>
</evidence>
<dbReference type="RefSeq" id="WP_039374079.1">
    <property type="nucleotide sequence ID" value="NZ_CP047385.1"/>
</dbReference>
<sequence length="193" mass="19845">MKLLPPLAALAALAMLSSTASAKTATDNLELKGVIVTNTCVVDQAQVNFGQITESQVSAGRLTQPLSLHMSCDGLSATPSALKFAGTATTNRPDRFAVGLGTDGVADPDTDTAFQLSVDGVQPDWGTNATDGHVIRPNEDLLATGGDGIPPIADGGSLDLKLKLRVLTGATETGNTTTLGHEVNTPIQVTMSY</sequence>
<dbReference type="Gene3D" id="2.60.40.1090">
    <property type="entry name" value="Fimbrial-type adhesion domain"/>
    <property type="match status" value="1"/>
</dbReference>
<evidence type="ECO:0000256" key="1">
    <source>
        <dbReference type="SAM" id="SignalP"/>
    </source>
</evidence>
<dbReference type="EMBL" id="CP047385">
    <property type="protein sequence ID" value="QHF13545.1"/>
    <property type="molecule type" value="Genomic_DNA"/>
</dbReference>
<dbReference type="Pfam" id="PF00419">
    <property type="entry name" value="Fimbrial"/>
    <property type="match status" value="1"/>
</dbReference>
<dbReference type="SUPFAM" id="SSF49401">
    <property type="entry name" value="Bacterial adhesins"/>
    <property type="match status" value="1"/>
</dbReference>
<gene>
    <name evidence="3" type="ORF">PI93_013505</name>
</gene>
<dbReference type="InterPro" id="IPR000259">
    <property type="entry name" value="Adhesion_dom_fimbrial"/>
</dbReference>
<accession>A0ABX6HTF6</accession>
<keyword evidence="4" id="KW-1185">Reference proteome</keyword>
<evidence type="ECO:0000259" key="2">
    <source>
        <dbReference type="Pfam" id="PF00419"/>
    </source>
</evidence>
<reference evidence="3 4" key="1">
    <citation type="journal article" date="2015" name="Genome Announc.">
        <title>Genome Sequences of Two Pandoraea pnomenusa Isolates Recovered 11 Months Apart from a Cystic Fibrosis Patient.</title>
        <authorList>
            <person name="Ee R."/>
            <person name="Ambrose M."/>
            <person name="Lazenby J."/>
            <person name="Williams P."/>
            <person name="Chan K.G."/>
            <person name="Roddam L."/>
        </authorList>
    </citation>
    <scope>NUCLEOTIDE SEQUENCE [LARGE SCALE GENOMIC DNA]</scope>
    <source>
        <strain evidence="3 4">6399</strain>
    </source>
</reference>
<protein>
    <recommendedName>
        <fullName evidence="2">Fimbrial-type adhesion domain-containing protein</fullName>
    </recommendedName>
</protein>
<feature type="domain" description="Fimbrial-type adhesion" evidence="2">
    <location>
        <begin position="30"/>
        <end position="119"/>
    </location>
</feature>
<dbReference type="InterPro" id="IPR036937">
    <property type="entry name" value="Adhesion_dom_fimbrial_sf"/>
</dbReference>
<keyword evidence="1" id="KW-0732">Signal</keyword>
<feature type="signal peptide" evidence="1">
    <location>
        <begin position="1"/>
        <end position="22"/>
    </location>
</feature>
<feature type="chain" id="PRO_5045933651" description="Fimbrial-type adhesion domain-containing protein" evidence="1">
    <location>
        <begin position="23"/>
        <end position="193"/>
    </location>
</feature>
<proteinExistence type="predicted"/>
<evidence type="ECO:0000313" key="4">
    <source>
        <dbReference type="Proteomes" id="UP000035080"/>
    </source>
</evidence>
<dbReference type="InterPro" id="IPR008966">
    <property type="entry name" value="Adhesion_dom_sf"/>
</dbReference>
<dbReference type="Proteomes" id="UP000035080">
    <property type="component" value="Chromosome"/>
</dbReference>